<name>K1QNP8_MAGGI</name>
<dbReference type="HOGENOM" id="CLU_1338728_0_0_1"/>
<proteinExistence type="predicted"/>
<protein>
    <submittedName>
        <fullName evidence="1">Uncharacterized protein</fullName>
    </submittedName>
</protein>
<reference evidence="1" key="1">
    <citation type="journal article" date="2012" name="Nature">
        <title>The oyster genome reveals stress adaptation and complexity of shell formation.</title>
        <authorList>
            <person name="Zhang G."/>
            <person name="Fang X."/>
            <person name="Guo X."/>
            <person name="Li L."/>
            <person name="Luo R."/>
            <person name="Xu F."/>
            <person name="Yang P."/>
            <person name="Zhang L."/>
            <person name="Wang X."/>
            <person name="Qi H."/>
            <person name="Xiong Z."/>
            <person name="Que H."/>
            <person name="Xie Y."/>
            <person name="Holland P.W."/>
            <person name="Paps J."/>
            <person name="Zhu Y."/>
            <person name="Wu F."/>
            <person name="Chen Y."/>
            <person name="Wang J."/>
            <person name="Peng C."/>
            <person name="Meng J."/>
            <person name="Yang L."/>
            <person name="Liu J."/>
            <person name="Wen B."/>
            <person name="Zhang N."/>
            <person name="Huang Z."/>
            <person name="Zhu Q."/>
            <person name="Feng Y."/>
            <person name="Mount A."/>
            <person name="Hedgecock D."/>
            <person name="Xu Z."/>
            <person name="Liu Y."/>
            <person name="Domazet-Loso T."/>
            <person name="Du Y."/>
            <person name="Sun X."/>
            <person name="Zhang S."/>
            <person name="Liu B."/>
            <person name="Cheng P."/>
            <person name="Jiang X."/>
            <person name="Li J."/>
            <person name="Fan D."/>
            <person name="Wang W."/>
            <person name="Fu W."/>
            <person name="Wang T."/>
            <person name="Wang B."/>
            <person name="Zhang J."/>
            <person name="Peng Z."/>
            <person name="Li Y."/>
            <person name="Li N."/>
            <person name="Wang J."/>
            <person name="Chen M."/>
            <person name="He Y."/>
            <person name="Tan F."/>
            <person name="Song X."/>
            <person name="Zheng Q."/>
            <person name="Huang R."/>
            <person name="Yang H."/>
            <person name="Du X."/>
            <person name="Chen L."/>
            <person name="Yang M."/>
            <person name="Gaffney P.M."/>
            <person name="Wang S."/>
            <person name="Luo L."/>
            <person name="She Z."/>
            <person name="Ming Y."/>
            <person name="Huang W."/>
            <person name="Zhang S."/>
            <person name="Huang B."/>
            <person name="Zhang Y."/>
            <person name="Qu T."/>
            <person name="Ni P."/>
            <person name="Miao G."/>
            <person name="Wang J."/>
            <person name="Wang Q."/>
            <person name="Steinberg C.E."/>
            <person name="Wang H."/>
            <person name="Li N."/>
            <person name="Qian L."/>
            <person name="Zhang G."/>
            <person name="Li Y."/>
            <person name="Yang H."/>
            <person name="Liu X."/>
            <person name="Wang J."/>
            <person name="Yin Y."/>
            <person name="Wang J."/>
        </authorList>
    </citation>
    <scope>NUCLEOTIDE SEQUENCE [LARGE SCALE GENOMIC DNA]</scope>
    <source>
        <strain evidence="1">05x7-T-G4-1.051#20</strain>
    </source>
</reference>
<dbReference type="EMBL" id="JH817639">
    <property type="protein sequence ID" value="EKC35523.1"/>
    <property type="molecule type" value="Genomic_DNA"/>
</dbReference>
<accession>K1QNP8</accession>
<gene>
    <name evidence="1" type="ORF">CGI_10020289</name>
</gene>
<evidence type="ECO:0000313" key="1">
    <source>
        <dbReference type="EMBL" id="EKC35523.1"/>
    </source>
</evidence>
<sequence length="205" mass="23846">MSEFMETQNEHNAAIDIETDDSVDTLCVASDDKELSNIVTHVNTNGVCPREHGNKRKKPAHALKFEEIENAVKFIKNYAEEFGIPQPEGPRGSDGIPLCTCQHQMPKKQYTKDVWLKCIPHIRISTRHDDVCQKCECLRKKMLDTRTEQEKLTSVRAFQDHTEVARKERQHYRECIQEAVEKMGQWQGEQLQNVHYTFDFAQHFS</sequence>
<dbReference type="PANTHER" id="PTHR34415">
    <property type="entry name" value="INTEGRASE CATALYTIC DOMAIN-CONTAINING PROTEIN"/>
    <property type="match status" value="1"/>
</dbReference>
<organism evidence="1">
    <name type="scientific">Magallana gigas</name>
    <name type="common">Pacific oyster</name>
    <name type="synonym">Crassostrea gigas</name>
    <dbReference type="NCBI Taxonomy" id="29159"/>
    <lineage>
        <taxon>Eukaryota</taxon>
        <taxon>Metazoa</taxon>
        <taxon>Spiralia</taxon>
        <taxon>Lophotrochozoa</taxon>
        <taxon>Mollusca</taxon>
        <taxon>Bivalvia</taxon>
        <taxon>Autobranchia</taxon>
        <taxon>Pteriomorphia</taxon>
        <taxon>Ostreida</taxon>
        <taxon>Ostreoidea</taxon>
        <taxon>Ostreidae</taxon>
        <taxon>Magallana</taxon>
    </lineage>
</organism>
<dbReference type="InParanoid" id="K1QNP8"/>
<dbReference type="PANTHER" id="PTHR34415:SF1">
    <property type="entry name" value="INTEGRASE CATALYTIC DOMAIN-CONTAINING PROTEIN"/>
    <property type="match status" value="1"/>
</dbReference>
<dbReference type="AlphaFoldDB" id="K1QNP8"/>